<evidence type="ECO:0008006" key="11">
    <source>
        <dbReference type="Google" id="ProtNLM"/>
    </source>
</evidence>
<accession>A0A3A2ZY02</accession>
<protein>
    <recommendedName>
        <fullName evidence="11">ER transporter 6TM N-terminal domain-containing protein</fullName>
    </recommendedName>
</protein>
<feature type="transmembrane region" description="Helical" evidence="6">
    <location>
        <begin position="633"/>
        <end position="653"/>
    </location>
</feature>
<evidence type="ECO:0000259" key="7">
    <source>
        <dbReference type="Pfam" id="PF10337"/>
    </source>
</evidence>
<feature type="domain" description="Integral membrane bound transporter" evidence="8">
    <location>
        <begin position="627"/>
        <end position="764"/>
    </location>
</feature>
<dbReference type="PANTHER" id="PTHR37994">
    <property type="entry name" value="ARAE_2_N DOMAIN-CONTAINING PROTEIN-RELATED"/>
    <property type="match status" value="1"/>
</dbReference>
<feature type="transmembrane region" description="Helical" evidence="6">
    <location>
        <begin position="659"/>
        <end position="676"/>
    </location>
</feature>
<reference evidence="10" key="1">
    <citation type="submission" date="2017-02" db="EMBL/GenBank/DDBJ databases">
        <authorList>
            <person name="Tafer H."/>
            <person name="Lopandic K."/>
        </authorList>
    </citation>
    <scope>NUCLEOTIDE SEQUENCE [LARGE SCALE GENOMIC DNA]</scope>
    <source>
        <strain evidence="10">CBS 366.77</strain>
    </source>
</reference>
<gene>
    <name evidence="9" type="ORF">PHISCL_00035</name>
</gene>
<name>A0A3A2ZY02_9EURO</name>
<dbReference type="InterPro" id="IPR018823">
    <property type="entry name" value="ArAE_2_N"/>
</dbReference>
<dbReference type="PANTHER" id="PTHR37994:SF4">
    <property type="entry name" value="ER TRANSPORTER 6TM N-TERMINAL DOMAIN-CONTAINING PROTEIN-RELATED"/>
    <property type="match status" value="1"/>
</dbReference>
<organism evidence="9 10">
    <name type="scientific">Aspergillus sclerotialis</name>
    <dbReference type="NCBI Taxonomy" id="2070753"/>
    <lineage>
        <taxon>Eukaryota</taxon>
        <taxon>Fungi</taxon>
        <taxon>Dikarya</taxon>
        <taxon>Ascomycota</taxon>
        <taxon>Pezizomycotina</taxon>
        <taxon>Eurotiomycetes</taxon>
        <taxon>Eurotiomycetidae</taxon>
        <taxon>Eurotiales</taxon>
        <taxon>Aspergillaceae</taxon>
        <taxon>Aspergillus</taxon>
        <taxon>Aspergillus subgen. Polypaecilum</taxon>
    </lineage>
</organism>
<comment type="caution">
    <text evidence="9">The sequence shown here is derived from an EMBL/GenBank/DDBJ whole genome shotgun (WGS) entry which is preliminary data.</text>
</comment>
<evidence type="ECO:0000256" key="5">
    <source>
        <dbReference type="SAM" id="MobiDB-lite"/>
    </source>
</evidence>
<evidence type="ECO:0000256" key="6">
    <source>
        <dbReference type="SAM" id="Phobius"/>
    </source>
</evidence>
<dbReference type="Pfam" id="PF10337">
    <property type="entry name" value="ArAE_2_N"/>
    <property type="match status" value="1"/>
</dbReference>
<feature type="region of interest" description="Disordered" evidence="5">
    <location>
        <begin position="1"/>
        <end position="29"/>
    </location>
</feature>
<evidence type="ECO:0000313" key="10">
    <source>
        <dbReference type="Proteomes" id="UP000266188"/>
    </source>
</evidence>
<feature type="compositionally biased region" description="Polar residues" evidence="5">
    <location>
        <begin position="1"/>
        <end position="16"/>
    </location>
</feature>
<evidence type="ECO:0000313" key="9">
    <source>
        <dbReference type="EMBL" id="RJE27610.1"/>
    </source>
</evidence>
<dbReference type="GO" id="GO:0016020">
    <property type="term" value="C:membrane"/>
    <property type="evidence" value="ECO:0007669"/>
    <property type="project" value="UniProtKB-SubCell"/>
</dbReference>
<dbReference type="STRING" id="2070753.A0A3A2ZY02"/>
<keyword evidence="3 6" id="KW-1133">Transmembrane helix</keyword>
<keyword evidence="10" id="KW-1185">Reference proteome</keyword>
<proteinExistence type="predicted"/>
<dbReference type="AlphaFoldDB" id="A0A3A2ZY02"/>
<sequence>MTVESPSTPSGTNNGQPPDRKPLSRSGGLPKPLDNAFQATTRRFQIASVLKQLTLDWHTVTMAIKTSIPPTILICVIQSNTWINHFKTQAYLAAIMSVCVLPTLPRARLIEYNLQLAFTIAMSYCWVLLGGWCGLQARKHTTSSADELNAYNSSAEAVVSIFFIFLTWCAFTLKSAFPTWNIQCTWGGIFAVSTLPTVAQASTMREIIDKASITVEAFLAGQAIGFLNALIIFPQSCRGVFRKDMEACLDGLVDVMRAQKKCTQDYRSNTAFAGREDERNSSVDQLQNALQRFINSVVEARADVEYAEREMAWDRLDHSQLDHIASTLVDLIPPVFGLGSTADMLQLAAYRSDQYSKDAGGADGNSETDSAGDEEFWRGLEDRMHEQSYRISDAIIEGTEHAKHRLELKKNRFPFRKARARKTDEENQAFVMNPGKTSFLESYREVFCKCCVLAQDMNDMEGEKLLDHYVRHRPHIGDPTQISPEAHSNTLRYFLLLHSQILLSSVADEFFKLLLFVEDCHSRPKRFLIPRLYHLRHWLQVLVWTPPGTSSTFQSMDPQTNVDLGSAFYHHADPDHLPPTNFTEAIGDRIRKINSVFRSNHAAYGIRGVCAIMTICIMAFLHDSQEFYSRQRFLWALFAILLSLGRTAGSSTFLLLCRILGTVASMIASYIIWYIVDQKTPGILVFTWLWFVVIGFFMTKFPKFYSIWLVALIAAIVMIANELQVRQLGEKTVSDSGQAVYAPYVIFPYRLAVVTLGVIVAYFWTLFPYPLSEHSELREEVAKSMYILANLSRCIEQTIHARLRGTSGDADDRNSPVFRLQDTRRRIFRKYQIMSTSAKTYYRFLDWEFSLGGRFPKKTYGEILAILERISSYMTLSGYVSRALKHDPTAAGWWTADQNDTAEAHLTPGGVTMRMVVLHSALSRAHPLPPRMKELKIPNLNEFLARDIPTEEGFAAAALIHTVNWYLIRDVNRLTQLVRGLVGEFDFSFAVDTPNLVTVSTADRATDGNKEPGPEDSNE</sequence>
<dbReference type="Proteomes" id="UP000266188">
    <property type="component" value="Unassembled WGS sequence"/>
</dbReference>
<keyword evidence="2 6" id="KW-0812">Transmembrane</keyword>
<feature type="transmembrane region" description="Helical" evidence="6">
    <location>
        <begin position="705"/>
        <end position="723"/>
    </location>
</feature>
<keyword evidence="4 6" id="KW-0472">Membrane</keyword>
<feature type="transmembrane region" description="Helical" evidence="6">
    <location>
        <begin position="602"/>
        <end position="621"/>
    </location>
</feature>
<feature type="domain" description="Putative ER transporter 6TM N-terminal" evidence="7">
    <location>
        <begin position="157"/>
        <end position="370"/>
    </location>
</feature>
<dbReference type="InterPro" id="IPR049453">
    <property type="entry name" value="Memb_transporter_dom"/>
</dbReference>
<dbReference type="EMBL" id="MVGC01000001">
    <property type="protein sequence ID" value="RJE27610.1"/>
    <property type="molecule type" value="Genomic_DNA"/>
</dbReference>
<dbReference type="Pfam" id="PF13515">
    <property type="entry name" value="FUSC_2"/>
    <property type="match status" value="1"/>
</dbReference>
<feature type="transmembrane region" description="Helical" evidence="6">
    <location>
        <begin position="116"/>
        <end position="135"/>
    </location>
</feature>
<evidence type="ECO:0000256" key="4">
    <source>
        <dbReference type="ARBA" id="ARBA00023136"/>
    </source>
</evidence>
<feature type="transmembrane region" description="Helical" evidence="6">
    <location>
        <begin position="211"/>
        <end position="233"/>
    </location>
</feature>
<feature type="transmembrane region" description="Helical" evidence="6">
    <location>
        <begin position="744"/>
        <end position="764"/>
    </location>
</feature>
<evidence type="ECO:0000259" key="8">
    <source>
        <dbReference type="Pfam" id="PF13515"/>
    </source>
</evidence>
<dbReference type="OrthoDB" id="2274698at2759"/>
<comment type="subcellular location">
    <subcellularLocation>
        <location evidence="1">Membrane</location>
        <topology evidence="1">Multi-pass membrane protein</topology>
    </subcellularLocation>
</comment>
<evidence type="ECO:0000256" key="2">
    <source>
        <dbReference type="ARBA" id="ARBA00022692"/>
    </source>
</evidence>
<feature type="transmembrane region" description="Helical" evidence="6">
    <location>
        <begin position="683"/>
        <end position="699"/>
    </location>
</feature>
<evidence type="ECO:0000256" key="1">
    <source>
        <dbReference type="ARBA" id="ARBA00004141"/>
    </source>
</evidence>
<feature type="transmembrane region" description="Helical" evidence="6">
    <location>
        <begin position="155"/>
        <end position="173"/>
    </location>
</feature>
<evidence type="ECO:0000256" key="3">
    <source>
        <dbReference type="ARBA" id="ARBA00022989"/>
    </source>
</evidence>